<evidence type="ECO:0000256" key="1">
    <source>
        <dbReference type="SAM" id="SignalP"/>
    </source>
</evidence>
<feature type="signal peptide" evidence="1">
    <location>
        <begin position="1"/>
        <end position="18"/>
    </location>
</feature>
<comment type="caution">
    <text evidence="2">The sequence shown here is derived from an EMBL/GenBank/DDBJ whole genome shotgun (WGS) entry which is preliminary data.</text>
</comment>
<evidence type="ECO:0008006" key="4">
    <source>
        <dbReference type="Google" id="ProtNLM"/>
    </source>
</evidence>
<evidence type="ECO:0000313" key="2">
    <source>
        <dbReference type="EMBL" id="KNE95913.1"/>
    </source>
</evidence>
<evidence type="ECO:0000313" key="3">
    <source>
        <dbReference type="Proteomes" id="UP000054564"/>
    </source>
</evidence>
<keyword evidence="3" id="KW-1185">Reference proteome</keyword>
<organism evidence="2 3">
    <name type="scientific">Puccinia striiformis f. sp. tritici PST-78</name>
    <dbReference type="NCBI Taxonomy" id="1165861"/>
    <lineage>
        <taxon>Eukaryota</taxon>
        <taxon>Fungi</taxon>
        <taxon>Dikarya</taxon>
        <taxon>Basidiomycota</taxon>
        <taxon>Pucciniomycotina</taxon>
        <taxon>Pucciniomycetes</taxon>
        <taxon>Pucciniales</taxon>
        <taxon>Pucciniaceae</taxon>
        <taxon>Puccinia</taxon>
    </lineage>
</organism>
<sequence>MDFGQYILVVLDIHSLLAYVLPLLCKKESASCWNPVLDITSAQRTPKRIRVTAETVTGKEGSSSIGTTDRSLSDEVQQKNISLLNRISTIEKRTTSEYYNQEKQDSQLLNRIV</sequence>
<reference evidence="3" key="1">
    <citation type="submission" date="2014-03" db="EMBL/GenBank/DDBJ databases">
        <title>The Genome Sequence of Puccinia striiformis f. sp. tritici PST-78.</title>
        <authorList>
            <consortium name="The Broad Institute Genome Sequencing Platform"/>
            <person name="Cuomo C."/>
            <person name="Hulbert S."/>
            <person name="Chen X."/>
            <person name="Walker B."/>
            <person name="Young S.K."/>
            <person name="Zeng Q."/>
            <person name="Gargeya S."/>
            <person name="Fitzgerald M."/>
            <person name="Haas B."/>
            <person name="Abouelleil A."/>
            <person name="Alvarado L."/>
            <person name="Arachchi H.M."/>
            <person name="Berlin A.M."/>
            <person name="Chapman S.B."/>
            <person name="Goldberg J."/>
            <person name="Griggs A."/>
            <person name="Gujja S."/>
            <person name="Hansen M."/>
            <person name="Howarth C."/>
            <person name="Imamovic A."/>
            <person name="Larimer J."/>
            <person name="McCowan C."/>
            <person name="Montmayeur A."/>
            <person name="Murphy C."/>
            <person name="Neiman D."/>
            <person name="Pearson M."/>
            <person name="Priest M."/>
            <person name="Roberts A."/>
            <person name="Saif S."/>
            <person name="Shea T."/>
            <person name="Sisk P."/>
            <person name="Sykes S."/>
            <person name="Wortman J."/>
            <person name="Nusbaum C."/>
            <person name="Birren B."/>
        </authorList>
    </citation>
    <scope>NUCLEOTIDE SEQUENCE [LARGE SCALE GENOMIC DNA]</scope>
    <source>
        <strain evidence="3">race PST-78</strain>
    </source>
</reference>
<keyword evidence="1" id="KW-0732">Signal</keyword>
<feature type="chain" id="PRO_5005549793" description="No apical meristem-associated C-terminal domain-containing protein" evidence="1">
    <location>
        <begin position="19"/>
        <end position="113"/>
    </location>
</feature>
<dbReference type="AlphaFoldDB" id="A0A0L0V9F8"/>
<name>A0A0L0V9F8_9BASI</name>
<proteinExistence type="predicted"/>
<accession>A0A0L0V9F8</accession>
<dbReference type="EMBL" id="AJIL01000090">
    <property type="protein sequence ID" value="KNE95913.1"/>
    <property type="molecule type" value="Genomic_DNA"/>
</dbReference>
<dbReference type="Proteomes" id="UP000054564">
    <property type="component" value="Unassembled WGS sequence"/>
</dbReference>
<protein>
    <recommendedName>
        <fullName evidence="4">No apical meristem-associated C-terminal domain-containing protein</fullName>
    </recommendedName>
</protein>
<gene>
    <name evidence="2" type="ORF">PSTG_10831</name>
</gene>